<evidence type="ECO:0000256" key="9">
    <source>
        <dbReference type="ARBA" id="ARBA00022806"/>
    </source>
</evidence>
<dbReference type="PROSITE" id="PS51192">
    <property type="entry name" value="HELICASE_ATP_BIND_1"/>
    <property type="match status" value="1"/>
</dbReference>
<keyword evidence="8" id="KW-0378">Hydrolase</keyword>
<evidence type="ECO:0000256" key="8">
    <source>
        <dbReference type="ARBA" id="ARBA00022801"/>
    </source>
</evidence>
<dbReference type="InterPro" id="IPR036389">
    <property type="entry name" value="RNase_III_sf"/>
</dbReference>
<dbReference type="GO" id="GO:0030422">
    <property type="term" value="P:siRNA processing"/>
    <property type="evidence" value="ECO:0007669"/>
    <property type="project" value="TreeGrafter"/>
</dbReference>
<dbReference type="Pfam" id="PF00636">
    <property type="entry name" value="Ribonuclease_3"/>
    <property type="match status" value="2"/>
</dbReference>
<evidence type="ECO:0000256" key="7">
    <source>
        <dbReference type="ARBA" id="ARBA00022741"/>
    </source>
</evidence>
<comment type="cofactor">
    <cofactor evidence="2">
        <name>Mg(2+)</name>
        <dbReference type="ChEBI" id="CHEBI:18420"/>
    </cofactor>
</comment>
<evidence type="ECO:0000259" key="19">
    <source>
        <dbReference type="PROSITE" id="PS51192"/>
    </source>
</evidence>
<dbReference type="SMART" id="SM00535">
    <property type="entry name" value="RIBOc"/>
    <property type="match status" value="2"/>
</dbReference>
<dbReference type="Gene3D" id="1.10.1520.10">
    <property type="entry name" value="Ribonuclease III domain"/>
    <property type="match status" value="2"/>
</dbReference>
<dbReference type="FunFam" id="1.10.1520.10:FF:000026">
    <property type="entry name" value="Dicer-like protein 1"/>
    <property type="match status" value="1"/>
</dbReference>
<keyword evidence="11" id="KW-0067">ATP-binding</keyword>
<dbReference type="InterPro" id="IPR000999">
    <property type="entry name" value="RNase_III_dom"/>
</dbReference>
<gene>
    <name evidence="21" type="ORF">PADG_11946</name>
</gene>
<keyword evidence="12" id="KW-0460">Magnesium</keyword>
<feature type="domain" description="RNase III" evidence="17">
    <location>
        <begin position="827"/>
        <end position="969"/>
    </location>
</feature>
<keyword evidence="9" id="KW-0347">Helicase</keyword>
<evidence type="ECO:0000256" key="16">
    <source>
        <dbReference type="PROSITE-ProRule" id="PRU00657"/>
    </source>
</evidence>
<dbReference type="Pfam" id="PF24995">
    <property type="entry name" value="DSRM_2"/>
    <property type="match status" value="1"/>
</dbReference>
<dbReference type="InterPro" id="IPR014001">
    <property type="entry name" value="Helicase_ATP-bd"/>
</dbReference>
<comment type="cofactor">
    <cofactor evidence="1">
        <name>Mn(2+)</name>
        <dbReference type="ChEBI" id="CHEBI:29035"/>
    </cofactor>
</comment>
<evidence type="ECO:0000256" key="3">
    <source>
        <dbReference type="ARBA" id="ARBA00020797"/>
    </source>
</evidence>
<dbReference type="KEGG" id="pbn:PADG_11946"/>
<dbReference type="GO" id="GO:0051607">
    <property type="term" value="P:defense response to virus"/>
    <property type="evidence" value="ECO:0007669"/>
    <property type="project" value="UniProtKB-KW"/>
</dbReference>
<keyword evidence="14" id="KW-0051">Antiviral defense</keyword>
<dbReference type="PROSITE" id="PS50142">
    <property type="entry name" value="RNASE_3_2"/>
    <property type="match status" value="2"/>
</dbReference>
<evidence type="ECO:0000256" key="13">
    <source>
        <dbReference type="ARBA" id="ARBA00022884"/>
    </source>
</evidence>
<dbReference type="Gene3D" id="3.40.50.300">
    <property type="entry name" value="P-loop containing nucleotide triphosphate hydrolases"/>
    <property type="match status" value="2"/>
</dbReference>
<feature type="domain" description="RNase III" evidence="17">
    <location>
        <begin position="1020"/>
        <end position="1171"/>
    </location>
</feature>
<evidence type="ECO:0000256" key="5">
    <source>
        <dbReference type="ARBA" id="ARBA00022723"/>
    </source>
</evidence>
<keyword evidence="6" id="KW-0677">Repeat</keyword>
<evidence type="ECO:0000256" key="2">
    <source>
        <dbReference type="ARBA" id="ARBA00001946"/>
    </source>
</evidence>
<dbReference type="PROSITE" id="PS00517">
    <property type="entry name" value="RNASE_3_1"/>
    <property type="match status" value="1"/>
</dbReference>
<dbReference type="GO" id="GO:0005524">
    <property type="term" value="F:ATP binding"/>
    <property type="evidence" value="ECO:0007669"/>
    <property type="project" value="UniProtKB-KW"/>
</dbReference>
<evidence type="ECO:0000313" key="22">
    <source>
        <dbReference type="Proteomes" id="UP000001628"/>
    </source>
</evidence>
<keyword evidence="4" id="KW-0930">Antiviral protein</keyword>
<dbReference type="HOGENOM" id="CLU_000907_4_3_1"/>
<dbReference type="GO" id="GO:0005737">
    <property type="term" value="C:cytoplasm"/>
    <property type="evidence" value="ECO:0007669"/>
    <property type="project" value="TreeGrafter"/>
</dbReference>
<dbReference type="PANTHER" id="PTHR14950:SF62">
    <property type="entry name" value="DICER-LIKE PROTEIN 1"/>
    <property type="match status" value="1"/>
</dbReference>
<dbReference type="Gene3D" id="3.30.160.380">
    <property type="entry name" value="Dicer dimerisation domain"/>
    <property type="match status" value="1"/>
</dbReference>
<evidence type="ECO:0000256" key="12">
    <source>
        <dbReference type="ARBA" id="ARBA00022842"/>
    </source>
</evidence>
<keyword evidence="7" id="KW-0547">Nucleotide-binding</keyword>
<dbReference type="InterPro" id="IPR005034">
    <property type="entry name" value="Dicer_dimerisation"/>
</dbReference>
<dbReference type="Proteomes" id="UP000001628">
    <property type="component" value="Unassembled WGS sequence"/>
</dbReference>
<keyword evidence="5" id="KW-0479">Metal-binding</keyword>
<dbReference type="OrthoDB" id="416741at2759"/>
<evidence type="ECO:0000256" key="15">
    <source>
        <dbReference type="ARBA" id="ARBA00023211"/>
    </source>
</evidence>
<feature type="domain" description="Helicase ATP-binding" evidence="19">
    <location>
        <begin position="1"/>
        <end position="105"/>
    </location>
</feature>
<dbReference type="FunFam" id="1.10.1520.10:FF:000015">
    <property type="entry name" value="Dicer-like protein 1"/>
    <property type="match status" value="1"/>
</dbReference>
<dbReference type="PANTHER" id="PTHR14950">
    <property type="entry name" value="DICER-RELATED"/>
    <property type="match status" value="1"/>
</dbReference>
<dbReference type="InterPro" id="IPR038248">
    <property type="entry name" value="Dicer_dimer_sf"/>
</dbReference>
<evidence type="ECO:0000256" key="14">
    <source>
        <dbReference type="ARBA" id="ARBA00023118"/>
    </source>
</evidence>
<dbReference type="STRING" id="502780.A0A0A0HUE4"/>
<evidence type="ECO:0000256" key="6">
    <source>
        <dbReference type="ARBA" id="ARBA00022737"/>
    </source>
</evidence>
<dbReference type="Pfam" id="PF03368">
    <property type="entry name" value="Dicer_dimer"/>
    <property type="match status" value="1"/>
</dbReference>
<dbReference type="VEuPathDB" id="FungiDB:PADG_11946"/>
<dbReference type="GO" id="GO:0003723">
    <property type="term" value="F:RNA binding"/>
    <property type="evidence" value="ECO:0007669"/>
    <property type="project" value="UniProtKB-UniRule"/>
</dbReference>
<evidence type="ECO:0000313" key="21">
    <source>
        <dbReference type="EMBL" id="KGM91968.1"/>
    </source>
</evidence>
<dbReference type="SUPFAM" id="SSF52540">
    <property type="entry name" value="P-loop containing nucleoside triphosphate hydrolases"/>
    <property type="match status" value="1"/>
</dbReference>
<dbReference type="GO" id="GO:0046872">
    <property type="term" value="F:metal ion binding"/>
    <property type="evidence" value="ECO:0007669"/>
    <property type="project" value="UniProtKB-KW"/>
</dbReference>
<dbReference type="GO" id="GO:0004386">
    <property type="term" value="F:helicase activity"/>
    <property type="evidence" value="ECO:0007669"/>
    <property type="project" value="UniProtKB-KW"/>
</dbReference>
<dbReference type="GO" id="GO:0050688">
    <property type="term" value="P:regulation of defense response to virus"/>
    <property type="evidence" value="ECO:0007669"/>
    <property type="project" value="UniProtKB-KW"/>
</dbReference>
<evidence type="ECO:0000259" key="20">
    <source>
        <dbReference type="PROSITE" id="PS51327"/>
    </source>
</evidence>
<dbReference type="InterPro" id="IPR027417">
    <property type="entry name" value="P-loop_NTPase"/>
</dbReference>
<dbReference type="InterPro" id="IPR056755">
    <property type="entry name" value="DSRM_2"/>
</dbReference>
<evidence type="ECO:0000256" key="11">
    <source>
        <dbReference type="ARBA" id="ARBA00022840"/>
    </source>
</evidence>
<name>A0A0A0HUE4_PARBD</name>
<dbReference type="SUPFAM" id="SSF69065">
    <property type="entry name" value="RNase III domain-like"/>
    <property type="match status" value="2"/>
</dbReference>
<keyword evidence="10" id="KW-0862">Zinc</keyword>
<dbReference type="CDD" id="cd00593">
    <property type="entry name" value="RIBOc"/>
    <property type="match status" value="2"/>
</dbReference>
<dbReference type="EMBL" id="KN275962">
    <property type="protein sequence ID" value="KGM91968.1"/>
    <property type="molecule type" value="Genomic_DNA"/>
</dbReference>
<accession>A0A0A0HUE4</accession>
<dbReference type="GeneID" id="22587843"/>
<keyword evidence="15" id="KW-0464">Manganese</keyword>
<reference evidence="21 22" key="1">
    <citation type="journal article" date="2011" name="PLoS Genet.">
        <title>Comparative genomic analysis of human fungal pathogens causing paracoccidioidomycosis.</title>
        <authorList>
            <person name="Desjardins C.A."/>
            <person name="Champion M.D."/>
            <person name="Holder J.W."/>
            <person name="Muszewska A."/>
            <person name="Goldberg J."/>
            <person name="Bailao A.M."/>
            <person name="Brigido M.M."/>
            <person name="Ferreira M.E."/>
            <person name="Garcia A.M."/>
            <person name="Grynberg M."/>
            <person name="Gujja S."/>
            <person name="Heiman D.I."/>
            <person name="Henn M.R."/>
            <person name="Kodira C.D."/>
            <person name="Leon-Narvaez H."/>
            <person name="Longo L.V."/>
            <person name="Ma L.J."/>
            <person name="Malavazi I."/>
            <person name="Matsuo A.L."/>
            <person name="Morais F.V."/>
            <person name="Pereira M."/>
            <person name="Rodriguez-Brito S."/>
            <person name="Sakthikumar S."/>
            <person name="Salem-Izacc S.M."/>
            <person name="Sykes S.M."/>
            <person name="Teixeira M.M."/>
            <person name="Vallejo M.C."/>
            <person name="Walter M.E."/>
            <person name="Yandava C."/>
            <person name="Young S."/>
            <person name="Zeng Q."/>
            <person name="Zucker J."/>
            <person name="Felipe M.S."/>
            <person name="Goldman G.H."/>
            <person name="Haas B.J."/>
            <person name="McEwen J.G."/>
            <person name="Nino-Vega G."/>
            <person name="Puccia R."/>
            <person name="San-Blas G."/>
            <person name="Soares C.M."/>
            <person name="Birren B.W."/>
            <person name="Cuomo C.A."/>
        </authorList>
    </citation>
    <scope>NUCLEOTIDE SEQUENCE [LARGE SCALE GENOMIC DNA]</scope>
    <source>
        <strain evidence="21 22">Pb18</strain>
    </source>
</reference>
<evidence type="ECO:0000256" key="1">
    <source>
        <dbReference type="ARBA" id="ARBA00001936"/>
    </source>
</evidence>
<dbReference type="GO" id="GO:0005634">
    <property type="term" value="C:nucleus"/>
    <property type="evidence" value="ECO:0007669"/>
    <property type="project" value="TreeGrafter"/>
</dbReference>
<dbReference type="InParanoid" id="A0A0A0HUE4"/>
<evidence type="ECO:0000259" key="17">
    <source>
        <dbReference type="PROSITE" id="PS50142"/>
    </source>
</evidence>
<dbReference type="PROSITE" id="PS51327">
    <property type="entry name" value="DICER_DSRBF"/>
    <property type="match status" value="1"/>
</dbReference>
<dbReference type="PROSITE" id="PS50821">
    <property type="entry name" value="PAZ"/>
    <property type="match status" value="1"/>
</dbReference>
<feature type="domain" description="Dicer dsRNA-binding fold" evidence="20">
    <location>
        <begin position="420"/>
        <end position="510"/>
    </location>
</feature>
<evidence type="ECO:0000256" key="10">
    <source>
        <dbReference type="ARBA" id="ARBA00022833"/>
    </source>
</evidence>
<evidence type="ECO:0000259" key="18">
    <source>
        <dbReference type="PROSITE" id="PS50821"/>
    </source>
</evidence>
<dbReference type="eggNOG" id="KOG0701">
    <property type="taxonomic scope" value="Eukaryota"/>
</dbReference>
<dbReference type="InterPro" id="IPR003100">
    <property type="entry name" value="PAZ_dom"/>
</dbReference>
<proteinExistence type="predicted"/>
<dbReference type="FunFam" id="3.30.160.380:FF:000004">
    <property type="entry name" value="Dicer-like protein 1"/>
    <property type="match status" value="1"/>
</dbReference>
<feature type="domain" description="PAZ" evidence="18">
    <location>
        <begin position="661"/>
        <end position="788"/>
    </location>
</feature>
<evidence type="ECO:0000256" key="4">
    <source>
        <dbReference type="ARBA" id="ARBA00022721"/>
    </source>
</evidence>
<dbReference type="GO" id="GO:0004525">
    <property type="term" value="F:ribonuclease III activity"/>
    <property type="evidence" value="ECO:0007669"/>
    <property type="project" value="InterPro"/>
</dbReference>
<sequence length="1288" mass="148079">MIIVCTAEVLYQCLLHSFIQMEQINLLIFDEAHHTKKDHPYARLEGSMFSAHSVSVADGIYRIVKDFYLQMTESQHRPKIFGMTASPVDAKVDVVTAVKSLEMLLDSQIATASNLDALRQSVARPTEQEWVYDRLDPAFETDLYKSMHSQFGNISVLKKMFICSLEATSTLGRWCSDWLWTIVLDEPSLPKLEGSISRRYIRTSSGNHTKGVDEMIKSLREAVKVIKDHTFYTPVDCPEHLSPKVRLLHHQLSKYFERHTDTKCVVFVEKRHSARLLGELFSLIGTRHMRTGVLIGVRTDEAGGEKVSFRQQFWTLLKFRKGELNCLVCFMIAPPKIFVPLFNYDMQYAHMMERDNLIHQRCLDEAQEAENIMRQFCESLPEDRIIRGASDELDKFLYKERCRKTFTVPSTGSKLTYNSALAVLAHYASSLQYENEMSTRANYFIHRIRGAFVCEVVLPEKSPVRGLTGRPAVAKLSAKQSAAFETCLMLRKNGLLDDYFLSKYHKRLPLMRNAKLAIKSKKTNQYDMMVKPKLWEKSRGMTPYEVHATVLTLRPSAKLRRVHQPLVLLTRESLPKFPVFPLYLETDIECDVVSIPLRASMQVSQSELDLFTTFTLRIFQDLFHKVYDHQPAMMPYWLAPISLEYGNVLEDSNLRQLIDWKIIQHVQENPEICWTSDMPRSSLENIFMFDKWDDRYRYFTSELELNIRPSDPPPPTMAKRRYMDSIMNYCISLYKKSRLKFLGTCDWNQPVVRAELVRLRRNLLDRTTEHKGEETSYYICPEPLRISALPAPVAVFAFTFPAMISRIESYLIALEACNKLQLTIIPELALEALTKDSDNTEEHRAEQIHFQRGMGKNYERLEFLGDCFLKMSTSISLFAMNADDDEFDFHVKRMCLICNQNLFNTAMSLGIYEFVRTQGFSRRNWYPEGIKLLQGKAKSETAENKHSLADKSIADICEALIGASLLSGGRVHRFDTAVKAVTAFVNSENHQVSDWQSYVGLYSLPRYQIAEADDTQLDLAQQIGDRLGYRFKYPRLLSSAFTHASYPTGWSKVPCYQRLEFLGDSLLDMVCVEHLYHKYPDRDPQWLTEHKMAMVSNKFLGAVAVKLGLHRHLLYFSKALLGQITRYAEEIEATETESIDSPDFWTTTSDPPKCLPDMLEAYIGAIFVDSNFSFEVVEDFFQQCLKKYFEDMSIYDTFANKHPTASGEVDSVDAAEHRVLAAVIIHDEFVAEGIASSAGYAKVKASENALAKLDGLPAFKFREIYRSSKQRSDLGEEAWTKFEASRNV</sequence>
<dbReference type="RefSeq" id="XP_010761164.1">
    <property type="nucleotide sequence ID" value="XM_010762862.1"/>
</dbReference>
<dbReference type="OMA" id="YHVNRMC"/>
<organism evidence="21 22">
    <name type="scientific">Paracoccidioides brasiliensis (strain Pb18)</name>
    <dbReference type="NCBI Taxonomy" id="502780"/>
    <lineage>
        <taxon>Eukaryota</taxon>
        <taxon>Fungi</taxon>
        <taxon>Dikarya</taxon>
        <taxon>Ascomycota</taxon>
        <taxon>Pezizomycotina</taxon>
        <taxon>Eurotiomycetes</taxon>
        <taxon>Eurotiomycetidae</taxon>
        <taxon>Onygenales</taxon>
        <taxon>Ajellomycetaceae</taxon>
        <taxon>Paracoccidioides</taxon>
    </lineage>
</organism>
<protein>
    <recommendedName>
        <fullName evidence="3">Dicer-like protein 1</fullName>
    </recommendedName>
</protein>
<keyword evidence="13 16" id="KW-0694">RNA-binding</keyword>
<keyword evidence="22" id="KW-1185">Reference proteome</keyword>